<sequence length="367" mass="40870">MTLAMTMMVRDEADIVEAMLEFHLAQGVDVVIVTDNGSLDGTAEILERYAADGRIVLHHDPVQKKQQGDVVTKMAREAHTEHGADWVINADADEFIRPVDPELTLGEVFARMPVELQSFPVPVTNMVGRPARSGAGLDRLVWRDHRSEAALRAVGVHAQPTPNAVHVGSPDVVVRQGNHYVSITSKGRPPAGLELEVLHLPWRSWAQFEHKVEIAGRSYRNNPDLKPSPNHHGMRDFARLEQDRLLPAYLIRQPDPRLLDADSAEFVRDDSLARALAQLPRPTSPAATADDDVIPDDEVAAQRAIGLHNLMIELDGQAILEASRVRWDEERRRLLGAIATKDAELASFRRRRIVRIADRLGSTLRRG</sequence>
<evidence type="ECO:0000313" key="4">
    <source>
        <dbReference type="Proteomes" id="UP000522688"/>
    </source>
</evidence>
<dbReference type="Gene3D" id="3.90.550.10">
    <property type="entry name" value="Spore Coat Polysaccharide Biosynthesis Protein SpsA, Chain A"/>
    <property type="match status" value="1"/>
</dbReference>
<comment type="caution">
    <text evidence="2">The sequence shown here is derived from an EMBL/GenBank/DDBJ whole genome shotgun (WGS) entry which is preliminary data.</text>
</comment>
<dbReference type="AlphaFoldDB" id="A0A7W3PHS2"/>
<dbReference type="GO" id="GO:0016740">
    <property type="term" value="F:transferase activity"/>
    <property type="evidence" value="ECO:0007669"/>
    <property type="project" value="UniProtKB-KW"/>
</dbReference>
<protein>
    <submittedName>
        <fullName evidence="2">Glycosyltransferase involved in cell wall biosynthesis</fullName>
    </submittedName>
</protein>
<evidence type="ECO:0000313" key="3">
    <source>
        <dbReference type="Proteomes" id="UP000321154"/>
    </source>
</evidence>
<dbReference type="Proteomes" id="UP000321154">
    <property type="component" value="Unassembled WGS sequence"/>
</dbReference>
<dbReference type="RefSeq" id="WP_244289742.1">
    <property type="nucleotide sequence ID" value="NZ_BAAAHR010000002.1"/>
</dbReference>
<accession>A0A7W3PHS2</accession>
<dbReference type="InterPro" id="IPR029044">
    <property type="entry name" value="Nucleotide-diphossugar_trans"/>
</dbReference>
<evidence type="ECO:0000313" key="2">
    <source>
        <dbReference type="EMBL" id="MBA8812293.1"/>
    </source>
</evidence>
<name>A0A7W3PHS2_9MICO</name>
<evidence type="ECO:0000313" key="1">
    <source>
        <dbReference type="EMBL" id="GEK83135.1"/>
    </source>
</evidence>
<dbReference type="EMBL" id="BJUV01000012">
    <property type="protein sequence ID" value="GEK83135.1"/>
    <property type="molecule type" value="Genomic_DNA"/>
</dbReference>
<dbReference type="EMBL" id="JACGWW010000001">
    <property type="protein sequence ID" value="MBA8812293.1"/>
    <property type="molecule type" value="Genomic_DNA"/>
</dbReference>
<dbReference type="SUPFAM" id="SSF53448">
    <property type="entry name" value="Nucleotide-diphospho-sugar transferases"/>
    <property type="match status" value="1"/>
</dbReference>
<dbReference type="Pfam" id="PF13704">
    <property type="entry name" value="Glyco_tranf_2_4"/>
    <property type="match status" value="1"/>
</dbReference>
<keyword evidence="2" id="KW-0808">Transferase</keyword>
<reference evidence="1 3" key="1">
    <citation type="submission" date="2019-07" db="EMBL/GenBank/DDBJ databases">
        <title>Whole genome shotgun sequence of Frigoribacterium faeni NBRC 103066.</title>
        <authorList>
            <person name="Hosoyama A."/>
            <person name="Uohara A."/>
            <person name="Ohji S."/>
            <person name="Ichikawa N."/>
        </authorList>
    </citation>
    <scope>NUCLEOTIDE SEQUENCE [LARGE SCALE GENOMIC DNA]</scope>
    <source>
        <strain evidence="1 3">NBRC 103066</strain>
    </source>
</reference>
<gene>
    <name evidence="2" type="ORF">FB463_000517</name>
    <name evidence="1" type="ORF">FFA01_14440</name>
</gene>
<proteinExistence type="predicted"/>
<keyword evidence="3" id="KW-1185">Reference proteome</keyword>
<organism evidence="2 4">
    <name type="scientific">Frigoribacterium faeni</name>
    <dbReference type="NCBI Taxonomy" id="145483"/>
    <lineage>
        <taxon>Bacteria</taxon>
        <taxon>Bacillati</taxon>
        <taxon>Actinomycetota</taxon>
        <taxon>Actinomycetes</taxon>
        <taxon>Micrococcales</taxon>
        <taxon>Microbacteriaceae</taxon>
        <taxon>Frigoribacterium</taxon>
    </lineage>
</organism>
<dbReference type="Proteomes" id="UP000522688">
    <property type="component" value="Unassembled WGS sequence"/>
</dbReference>
<reference evidence="2 4" key="2">
    <citation type="submission" date="2020-07" db="EMBL/GenBank/DDBJ databases">
        <title>Sequencing the genomes of 1000 actinobacteria strains.</title>
        <authorList>
            <person name="Klenk H.-P."/>
        </authorList>
    </citation>
    <scope>NUCLEOTIDE SEQUENCE [LARGE SCALE GENOMIC DNA]</scope>
    <source>
        <strain evidence="2 4">DSM 10309</strain>
    </source>
</reference>